<protein>
    <submittedName>
        <fullName evidence="1">DUF4177 domain-containing protein</fullName>
    </submittedName>
</protein>
<name>A0ABS3JDZ4_9BACT</name>
<dbReference type="EMBL" id="JAFMYW010000002">
    <property type="protein sequence ID" value="MBO0948219.1"/>
    <property type="molecule type" value="Genomic_DNA"/>
</dbReference>
<dbReference type="Proteomes" id="UP000664628">
    <property type="component" value="Unassembled WGS sequence"/>
</dbReference>
<accession>A0ABS3JDZ4</accession>
<organism evidence="1 2">
    <name type="scientific">Fibrella forsythiae</name>
    <dbReference type="NCBI Taxonomy" id="2817061"/>
    <lineage>
        <taxon>Bacteria</taxon>
        <taxon>Pseudomonadati</taxon>
        <taxon>Bacteroidota</taxon>
        <taxon>Cytophagia</taxon>
        <taxon>Cytophagales</taxon>
        <taxon>Spirosomataceae</taxon>
        <taxon>Fibrella</taxon>
    </lineage>
</organism>
<evidence type="ECO:0000313" key="1">
    <source>
        <dbReference type="EMBL" id="MBO0948219.1"/>
    </source>
</evidence>
<evidence type="ECO:0000313" key="2">
    <source>
        <dbReference type="Proteomes" id="UP000664628"/>
    </source>
</evidence>
<keyword evidence="2" id="KW-1185">Reference proteome</keyword>
<dbReference type="RefSeq" id="WP_207328184.1">
    <property type="nucleotide sequence ID" value="NZ_JAFMYW010000002.1"/>
</dbReference>
<gene>
    <name evidence="1" type="ORF">J2I46_06480</name>
</gene>
<reference evidence="1 2" key="1">
    <citation type="submission" date="2021-03" db="EMBL/GenBank/DDBJ databases">
        <title>Fibrella sp. HMF5405 genome sequencing and assembly.</title>
        <authorList>
            <person name="Kang H."/>
            <person name="Kim H."/>
            <person name="Bae S."/>
            <person name="Joh K."/>
        </authorList>
    </citation>
    <scope>NUCLEOTIDE SEQUENCE [LARGE SCALE GENOMIC DNA]</scope>
    <source>
        <strain evidence="1 2">HMF5405</strain>
    </source>
</reference>
<comment type="caution">
    <text evidence="1">The sequence shown here is derived from an EMBL/GenBank/DDBJ whole genome shotgun (WGS) entry which is preliminary data.</text>
</comment>
<sequence>MPWEYKTLKTKVMAQSQSMFRNDDAAESPMIPSEVVEDILNEQGEQDWELVNCVQLGNSSVGIELLYFFKRFYSND</sequence>
<proteinExistence type="predicted"/>